<dbReference type="RefSeq" id="WP_259480196.1">
    <property type="nucleotide sequence ID" value="NZ_BAAAQY010000010.1"/>
</dbReference>
<evidence type="ECO:0000256" key="1">
    <source>
        <dbReference type="SAM" id="MobiDB-lite"/>
    </source>
</evidence>
<feature type="region of interest" description="Disordered" evidence="1">
    <location>
        <begin position="1"/>
        <end position="41"/>
    </location>
</feature>
<sequence>MTDDKTPDSAAPDPDELPDGSGSDGSDPEEGADTASGGSAD</sequence>
<name>A0ABP5QSQ5_9MICO</name>
<comment type="caution">
    <text evidence="2">The sequence shown here is derived from an EMBL/GenBank/DDBJ whole genome shotgun (WGS) entry which is preliminary data.</text>
</comment>
<gene>
    <name evidence="2" type="ORF">GCM10009851_30740</name>
</gene>
<proteinExistence type="predicted"/>
<organism evidence="2 3">
    <name type="scientific">Herbiconiux moechotypicola</name>
    <dbReference type="NCBI Taxonomy" id="637393"/>
    <lineage>
        <taxon>Bacteria</taxon>
        <taxon>Bacillati</taxon>
        <taxon>Actinomycetota</taxon>
        <taxon>Actinomycetes</taxon>
        <taxon>Micrococcales</taxon>
        <taxon>Microbacteriaceae</taxon>
        <taxon>Herbiconiux</taxon>
    </lineage>
</organism>
<protein>
    <submittedName>
        <fullName evidence="2">Uncharacterized protein</fullName>
    </submittedName>
</protein>
<evidence type="ECO:0000313" key="3">
    <source>
        <dbReference type="Proteomes" id="UP001500929"/>
    </source>
</evidence>
<dbReference type="Proteomes" id="UP001500929">
    <property type="component" value="Unassembled WGS sequence"/>
</dbReference>
<keyword evidence="3" id="KW-1185">Reference proteome</keyword>
<evidence type="ECO:0000313" key="2">
    <source>
        <dbReference type="EMBL" id="GAA2243351.1"/>
    </source>
</evidence>
<accession>A0ABP5QSQ5</accession>
<dbReference type="EMBL" id="BAAAQY010000010">
    <property type="protein sequence ID" value="GAA2243351.1"/>
    <property type="molecule type" value="Genomic_DNA"/>
</dbReference>
<reference evidence="3" key="1">
    <citation type="journal article" date="2019" name="Int. J. Syst. Evol. Microbiol.">
        <title>The Global Catalogue of Microorganisms (GCM) 10K type strain sequencing project: providing services to taxonomists for standard genome sequencing and annotation.</title>
        <authorList>
            <consortium name="The Broad Institute Genomics Platform"/>
            <consortium name="The Broad Institute Genome Sequencing Center for Infectious Disease"/>
            <person name="Wu L."/>
            <person name="Ma J."/>
        </authorList>
    </citation>
    <scope>NUCLEOTIDE SEQUENCE [LARGE SCALE GENOMIC DNA]</scope>
    <source>
        <strain evidence="3">JCM 16117</strain>
    </source>
</reference>